<comment type="caution">
    <text evidence="1">The sequence shown here is derived from an EMBL/GenBank/DDBJ whole genome shotgun (WGS) entry which is preliminary data.</text>
</comment>
<dbReference type="Proteomes" id="UP000814128">
    <property type="component" value="Unassembled WGS sequence"/>
</dbReference>
<evidence type="ECO:0000313" key="2">
    <source>
        <dbReference type="Proteomes" id="UP000814128"/>
    </source>
</evidence>
<keyword evidence="2" id="KW-1185">Reference proteome</keyword>
<gene>
    <name evidence="1" type="ORF">K488DRAFT_74812</name>
</gene>
<proteinExistence type="predicted"/>
<reference evidence="1" key="2">
    <citation type="journal article" date="2022" name="New Phytol.">
        <title>Evolutionary transition to the ectomycorrhizal habit in the genomes of a hyperdiverse lineage of mushroom-forming fungi.</title>
        <authorList>
            <person name="Looney B."/>
            <person name="Miyauchi S."/>
            <person name="Morin E."/>
            <person name="Drula E."/>
            <person name="Courty P.E."/>
            <person name="Kohler A."/>
            <person name="Kuo A."/>
            <person name="LaButti K."/>
            <person name="Pangilinan J."/>
            <person name="Lipzen A."/>
            <person name="Riley R."/>
            <person name="Andreopoulos W."/>
            <person name="He G."/>
            <person name="Johnson J."/>
            <person name="Nolan M."/>
            <person name="Tritt A."/>
            <person name="Barry K.W."/>
            <person name="Grigoriev I.V."/>
            <person name="Nagy L.G."/>
            <person name="Hibbett D."/>
            <person name="Henrissat B."/>
            <person name="Matheny P.B."/>
            <person name="Labbe J."/>
            <person name="Martin F.M."/>
        </authorList>
    </citation>
    <scope>NUCLEOTIDE SEQUENCE</scope>
    <source>
        <strain evidence="1">EC-137</strain>
    </source>
</reference>
<reference evidence="1" key="1">
    <citation type="submission" date="2021-02" db="EMBL/GenBank/DDBJ databases">
        <authorList>
            <consortium name="DOE Joint Genome Institute"/>
            <person name="Ahrendt S."/>
            <person name="Looney B.P."/>
            <person name="Miyauchi S."/>
            <person name="Morin E."/>
            <person name="Drula E."/>
            <person name="Courty P.E."/>
            <person name="Chicoki N."/>
            <person name="Fauchery L."/>
            <person name="Kohler A."/>
            <person name="Kuo A."/>
            <person name="Labutti K."/>
            <person name="Pangilinan J."/>
            <person name="Lipzen A."/>
            <person name="Riley R."/>
            <person name="Andreopoulos W."/>
            <person name="He G."/>
            <person name="Johnson J."/>
            <person name="Barry K.W."/>
            <person name="Grigoriev I.V."/>
            <person name="Nagy L."/>
            <person name="Hibbett D."/>
            <person name="Henrissat B."/>
            <person name="Matheny P.B."/>
            <person name="Labbe J."/>
            <person name="Martin F."/>
        </authorList>
    </citation>
    <scope>NUCLEOTIDE SEQUENCE</scope>
    <source>
        <strain evidence="1">EC-137</strain>
    </source>
</reference>
<name>A0ACB8Q5Z7_9AGAM</name>
<evidence type="ECO:0000313" key="1">
    <source>
        <dbReference type="EMBL" id="KAI0027098.1"/>
    </source>
</evidence>
<sequence>MTTIDAEPALQTTGAILPSPTAVAPASTDAVSGTGGDGPFASLPDEFLVVLQDTGVDQRAVFGHEFLAGLPVDGERLLLQYTHFHAHHVRDRKTLNDCLLCVAIRFNQETVVAVIGESHAELCAEVEQLKTERDAARGRMLELRTEAAHQTALVGSLHDEAAALRARVTELTAQNASLTTDLRAFMEPGGDRTTALSLAALKEVIENTISQPPSLTQWNAKICAEYFRSLWAQDQRPMGVLIYPYWPEAGSSPLNLWVDAATVRGYLLFERTVPRARNPLLFAMALLVGLEPVKYYAYVNSNAQRWVIGEKFWGIHDPVLILLVSGSI</sequence>
<protein>
    <submittedName>
        <fullName evidence="1">Uncharacterized protein</fullName>
    </submittedName>
</protein>
<organism evidence="1 2">
    <name type="scientific">Vararia minispora EC-137</name>
    <dbReference type="NCBI Taxonomy" id="1314806"/>
    <lineage>
        <taxon>Eukaryota</taxon>
        <taxon>Fungi</taxon>
        <taxon>Dikarya</taxon>
        <taxon>Basidiomycota</taxon>
        <taxon>Agaricomycotina</taxon>
        <taxon>Agaricomycetes</taxon>
        <taxon>Russulales</taxon>
        <taxon>Lachnocladiaceae</taxon>
        <taxon>Vararia</taxon>
    </lineage>
</organism>
<accession>A0ACB8Q5Z7</accession>
<dbReference type="EMBL" id="MU274006">
    <property type="protein sequence ID" value="KAI0027098.1"/>
    <property type="molecule type" value="Genomic_DNA"/>
</dbReference>